<sequence>MTAATPTAPTALDRSAIRGATVTTEDGGRLNAFATEPRMEVVSAESGWGFHERAEKLNGRMAMLGFIALLATEFALGGEAFTRGLLGIG</sequence>
<organism evidence="1 2">
    <name type="scientific">Cyanobium gracile UHCC 0139</name>
    <dbReference type="NCBI Taxonomy" id="3110308"/>
    <lineage>
        <taxon>Bacteria</taxon>
        <taxon>Bacillati</taxon>
        <taxon>Cyanobacteriota</taxon>
        <taxon>Cyanophyceae</taxon>
        <taxon>Synechococcales</taxon>
        <taxon>Prochlorococcaceae</taxon>
        <taxon>Cyanobium</taxon>
    </lineage>
</organism>
<accession>A0ABU5RSU6</accession>
<dbReference type="Proteomes" id="UP001304461">
    <property type="component" value="Unassembled WGS sequence"/>
</dbReference>
<protein>
    <submittedName>
        <fullName evidence="1">High light inducible protein</fullName>
    </submittedName>
</protein>
<gene>
    <name evidence="1" type="ORF">VB738_06025</name>
</gene>
<dbReference type="RefSeq" id="WP_094587186.1">
    <property type="nucleotide sequence ID" value="NZ_JAYGHX010000002.1"/>
</dbReference>
<evidence type="ECO:0000313" key="2">
    <source>
        <dbReference type="Proteomes" id="UP001304461"/>
    </source>
</evidence>
<evidence type="ECO:0000313" key="1">
    <source>
        <dbReference type="EMBL" id="MEA5390819.1"/>
    </source>
</evidence>
<dbReference type="EMBL" id="JAYGHX010000002">
    <property type="protein sequence ID" value="MEA5390819.1"/>
    <property type="molecule type" value="Genomic_DNA"/>
</dbReference>
<dbReference type="SUPFAM" id="SSF103511">
    <property type="entry name" value="Chlorophyll a-b binding protein"/>
    <property type="match status" value="1"/>
</dbReference>
<name>A0ABU5RSU6_9CYAN</name>
<keyword evidence="2" id="KW-1185">Reference proteome</keyword>
<proteinExistence type="predicted"/>
<comment type="caution">
    <text evidence="1">The sequence shown here is derived from an EMBL/GenBank/DDBJ whole genome shotgun (WGS) entry which is preliminary data.</text>
</comment>
<reference evidence="1 2" key="1">
    <citation type="submission" date="2023-12" db="EMBL/GenBank/DDBJ databases">
        <title>Baltic Sea Cyanobacteria.</title>
        <authorList>
            <person name="Delbaje E."/>
            <person name="Fewer D.P."/>
            <person name="Shishido T.K."/>
        </authorList>
    </citation>
    <scope>NUCLEOTIDE SEQUENCE [LARGE SCALE GENOMIC DNA]</scope>
    <source>
        <strain evidence="1 2">UHCC 0139</strain>
    </source>
</reference>